<feature type="binding site" evidence="6">
    <location>
        <position position="347"/>
    </location>
    <ligand>
        <name>Zn(2+)</name>
        <dbReference type="ChEBI" id="CHEBI:29105"/>
    </ligand>
</feature>
<evidence type="ECO:0000256" key="7">
    <source>
        <dbReference type="SAM" id="Phobius"/>
    </source>
</evidence>
<sequence>METVAQKTILNEIVKRFAEPAKSRFKSYHLTILIYMDHILELVISKYMLFRVKFEEKKTTLAEMKKSQLNLELLSKEKLQESLVLVKEKAHHSFANLQSMHEQCRSHHETPELFCEPYIHNGFRPVNQPYSYYAKSLFTKHNETINAWSHYLGAIYTMYLAFTMDFSDPYSWPILTCLITSTIMFVSSATAHLMHQKSHLCHMTCFLCDFGGISFNGFGASFMQTFMSAPVWYYQSLEPYLLPLIGLQSALCCLLNSLAQTKYKRPYPPIKRFLQFAPCGLLWIFSILPLFINYLMNEPDGFKISYAYHFGHIFTFLAGAAFFALDFPQRFFPGRLDFFGQGHNIFHVCIFFVVYFQFKACHTDFVTNRELIAQTRQEPNFFNCFLSLAVLVGYYFYMIRSFYNMIKHNFDMEGNLKITKQIKK</sequence>
<dbReference type="Proteomes" id="UP000276133">
    <property type="component" value="Unassembled WGS sequence"/>
</dbReference>
<keyword evidence="6" id="KW-0862">Zinc</keyword>
<feature type="transmembrane region" description="Helical" evidence="7">
    <location>
        <begin position="145"/>
        <end position="164"/>
    </location>
</feature>
<feature type="binding site" evidence="6">
    <location>
        <position position="192"/>
    </location>
    <ligand>
        <name>Zn(2+)</name>
        <dbReference type="ChEBI" id="CHEBI:29105"/>
    </ligand>
</feature>
<feature type="transmembrane region" description="Helical" evidence="7">
    <location>
        <begin position="170"/>
        <end position="194"/>
    </location>
</feature>
<dbReference type="STRING" id="10195.A0A3M7QXM4"/>
<evidence type="ECO:0000256" key="2">
    <source>
        <dbReference type="ARBA" id="ARBA00007018"/>
    </source>
</evidence>
<evidence type="ECO:0000256" key="1">
    <source>
        <dbReference type="ARBA" id="ARBA00004141"/>
    </source>
</evidence>
<evidence type="ECO:0000256" key="6">
    <source>
        <dbReference type="PIRSR" id="PIRSR604254-1"/>
    </source>
</evidence>
<evidence type="ECO:0000256" key="4">
    <source>
        <dbReference type="ARBA" id="ARBA00022989"/>
    </source>
</evidence>
<keyword evidence="3 7" id="KW-0812">Transmembrane</keyword>
<keyword evidence="9" id="KW-1185">Reference proteome</keyword>
<dbReference type="Pfam" id="PF03006">
    <property type="entry name" value="HlyIII"/>
    <property type="match status" value="1"/>
</dbReference>
<dbReference type="AlphaFoldDB" id="A0A3M7QXM4"/>
<comment type="caution">
    <text evidence="8">The sequence shown here is derived from an EMBL/GenBank/DDBJ whole genome shotgun (WGS) entry which is preliminary data.</text>
</comment>
<accession>A0A3M7QXM4</accession>
<gene>
    <name evidence="8" type="ORF">BpHYR1_050949</name>
</gene>
<keyword evidence="4 7" id="KW-1133">Transmembrane helix</keyword>
<evidence type="ECO:0000256" key="3">
    <source>
        <dbReference type="ARBA" id="ARBA00022692"/>
    </source>
</evidence>
<comment type="subcellular location">
    <subcellularLocation>
        <location evidence="1">Membrane</location>
        <topology evidence="1">Multi-pass membrane protein</topology>
    </subcellularLocation>
</comment>
<dbReference type="GO" id="GO:0038023">
    <property type="term" value="F:signaling receptor activity"/>
    <property type="evidence" value="ECO:0007669"/>
    <property type="project" value="TreeGrafter"/>
</dbReference>
<dbReference type="OrthoDB" id="535992at2759"/>
<evidence type="ECO:0000256" key="5">
    <source>
        <dbReference type="ARBA" id="ARBA00023136"/>
    </source>
</evidence>
<proteinExistence type="inferred from homology"/>
<dbReference type="GO" id="GO:0046872">
    <property type="term" value="F:metal ion binding"/>
    <property type="evidence" value="ECO:0007669"/>
    <property type="project" value="UniProtKB-KW"/>
</dbReference>
<feature type="transmembrane region" description="Helical" evidence="7">
    <location>
        <begin position="306"/>
        <end position="326"/>
    </location>
</feature>
<feature type="transmembrane region" description="Helical" evidence="7">
    <location>
        <begin position="273"/>
        <end position="294"/>
    </location>
</feature>
<dbReference type="EMBL" id="REGN01004859">
    <property type="protein sequence ID" value="RNA15874.1"/>
    <property type="molecule type" value="Genomic_DNA"/>
</dbReference>
<evidence type="ECO:0000313" key="9">
    <source>
        <dbReference type="Proteomes" id="UP000276133"/>
    </source>
</evidence>
<name>A0A3M7QXM4_BRAPC</name>
<reference evidence="8 9" key="1">
    <citation type="journal article" date="2018" name="Sci. Rep.">
        <title>Genomic signatures of local adaptation to the degree of environmental predictability in rotifers.</title>
        <authorList>
            <person name="Franch-Gras L."/>
            <person name="Hahn C."/>
            <person name="Garcia-Roger E.M."/>
            <person name="Carmona M.J."/>
            <person name="Serra M."/>
            <person name="Gomez A."/>
        </authorList>
    </citation>
    <scope>NUCLEOTIDE SEQUENCE [LARGE SCALE GENOMIC DNA]</scope>
    <source>
        <strain evidence="8">HYR1</strain>
    </source>
</reference>
<keyword evidence="5 7" id="KW-0472">Membrane</keyword>
<feature type="transmembrane region" description="Helical" evidence="7">
    <location>
        <begin position="206"/>
        <end position="234"/>
    </location>
</feature>
<dbReference type="PANTHER" id="PTHR20855:SF92">
    <property type="entry name" value="PROGESTIN AND ADIPOQ RECEPTOR FAMILY MEMBER 3-LIKE"/>
    <property type="match status" value="1"/>
</dbReference>
<comment type="similarity">
    <text evidence="2">Belongs to the ADIPOR family.</text>
</comment>
<protein>
    <submittedName>
        <fullName evidence="8">Membrane progestin receptor beta</fullName>
    </submittedName>
</protein>
<dbReference type="GO" id="GO:0016020">
    <property type="term" value="C:membrane"/>
    <property type="evidence" value="ECO:0007669"/>
    <property type="project" value="UniProtKB-SubCell"/>
</dbReference>
<feature type="transmembrane region" description="Helical" evidence="7">
    <location>
        <begin position="380"/>
        <end position="397"/>
    </location>
</feature>
<feature type="transmembrane region" description="Helical" evidence="7">
    <location>
        <begin position="338"/>
        <end position="358"/>
    </location>
</feature>
<feature type="binding site" evidence="6">
    <location>
        <position position="343"/>
    </location>
    <ligand>
        <name>Zn(2+)</name>
        <dbReference type="ChEBI" id="CHEBI:29105"/>
    </ligand>
</feature>
<feature type="non-terminal residue" evidence="8">
    <location>
        <position position="424"/>
    </location>
</feature>
<keyword evidence="8" id="KW-0675">Receptor</keyword>
<dbReference type="InterPro" id="IPR004254">
    <property type="entry name" value="AdipoR/HlyIII-related"/>
</dbReference>
<keyword evidence="6" id="KW-0479">Metal-binding</keyword>
<dbReference type="PANTHER" id="PTHR20855">
    <property type="entry name" value="ADIPOR/PROGESTIN RECEPTOR-RELATED"/>
    <property type="match status" value="1"/>
</dbReference>
<organism evidence="8 9">
    <name type="scientific">Brachionus plicatilis</name>
    <name type="common">Marine rotifer</name>
    <name type="synonym">Brachionus muelleri</name>
    <dbReference type="NCBI Taxonomy" id="10195"/>
    <lineage>
        <taxon>Eukaryota</taxon>
        <taxon>Metazoa</taxon>
        <taxon>Spiralia</taxon>
        <taxon>Gnathifera</taxon>
        <taxon>Rotifera</taxon>
        <taxon>Eurotatoria</taxon>
        <taxon>Monogononta</taxon>
        <taxon>Pseudotrocha</taxon>
        <taxon>Ploima</taxon>
        <taxon>Brachionidae</taxon>
        <taxon>Brachionus</taxon>
    </lineage>
</organism>
<evidence type="ECO:0000313" key="8">
    <source>
        <dbReference type="EMBL" id="RNA15874.1"/>
    </source>
</evidence>